<dbReference type="InterPro" id="IPR013096">
    <property type="entry name" value="Cupin_2"/>
</dbReference>
<dbReference type="Gene3D" id="2.60.120.10">
    <property type="entry name" value="Jelly Rolls"/>
    <property type="match status" value="1"/>
</dbReference>
<evidence type="ECO:0000259" key="1">
    <source>
        <dbReference type="Pfam" id="PF07883"/>
    </source>
</evidence>
<keyword evidence="3" id="KW-1185">Reference proteome</keyword>
<proteinExistence type="predicted"/>
<evidence type="ECO:0000313" key="2">
    <source>
        <dbReference type="EMBL" id="RJL35452.1"/>
    </source>
</evidence>
<reference evidence="2 3" key="1">
    <citation type="submission" date="2018-09" db="EMBL/GenBank/DDBJ databases">
        <title>YIM 75507 draft genome.</title>
        <authorList>
            <person name="Tang S."/>
            <person name="Feng Y."/>
        </authorList>
    </citation>
    <scope>NUCLEOTIDE SEQUENCE [LARGE SCALE GENOMIC DNA]</scope>
    <source>
        <strain evidence="2 3">YIM 75507</strain>
    </source>
</reference>
<dbReference type="SUPFAM" id="SSF51182">
    <property type="entry name" value="RmlC-like cupins"/>
    <property type="match status" value="1"/>
</dbReference>
<feature type="domain" description="Cupin type-2" evidence="1">
    <location>
        <begin position="88"/>
        <end position="152"/>
    </location>
</feature>
<dbReference type="Pfam" id="PF07883">
    <property type="entry name" value="Cupin_2"/>
    <property type="match status" value="1"/>
</dbReference>
<dbReference type="CDD" id="cd02208">
    <property type="entry name" value="cupin_RmlC-like"/>
    <property type="match status" value="1"/>
</dbReference>
<dbReference type="EMBL" id="QZEY01000001">
    <property type="protein sequence ID" value="RJL35452.1"/>
    <property type="molecule type" value="Genomic_DNA"/>
</dbReference>
<evidence type="ECO:0000313" key="3">
    <source>
        <dbReference type="Proteomes" id="UP000265768"/>
    </source>
</evidence>
<dbReference type="Proteomes" id="UP000265768">
    <property type="component" value="Unassembled WGS sequence"/>
</dbReference>
<dbReference type="InterPro" id="IPR014710">
    <property type="entry name" value="RmlC-like_jellyroll"/>
</dbReference>
<comment type="caution">
    <text evidence="2">The sequence shown here is derived from an EMBL/GenBank/DDBJ whole genome shotgun (WGS) entry which is preliminary data.</text>
</comment>
<organism evidence="2 3">
    <name type="scientific">Bailinhaonella thermotolerans</name>
    <dbReference type="NCBI Taxonomy" id="1070861"/>
    <lineage>
        <taxon>Bacteria</taxon>
        <taxon>Bacillati</taxon>
        <taxon>Actinomycetota</taxon>
        <taxon>Actinomycetes</taxon>
        <taxon>Streptosporangiales</taxon>
        <taxon>Streptosporangiaceae</taxon>
        <taxon>Bailinhaonella</taxon>
    </lineage>
</organism>
<dbReference type="AlphaFoldDB" id="A0A3A4AXQ7"/>
<dbReference type="InterPro" id="IPR011051">
    <property type="entry name" value="RmlC_Cupin_sf"/>
</dbReference>
<protein>
    <submittedName>
        <fullName evidence="2">Cupin domain-containing protein</fullName>
    </submittedName>
</protein>
<dbReference type="OrthoDB" id="1433532at2"/>
<sequence>MRTVVRIRDFATGGGAMLKKLILAGLAASLAVTLGGAGSSLAETKPGRGSDPVIYHSHKEKGSPCEGLAGCTFVQLKGDPKTGASEAVFTLKAGTPFSPHWHTSPEHVVGVSGVMLWHVEGRKTYRVGAGDYLYYPSKAVHWGKCAPGADCVYYVYDSKPYDFHPAER</sequence>
<accession>A0A3A4AXQ7</accession>
<gene>
    <name evidence="2" type="ORF">D5H75_01150</name>
</gene>
<name>A0A3A4AXQ7_9ACTN</name>